<evidence type="ECO:0000313" key="3">
    <source>
        <dbReference type="EMBL" id="MCC4212415.1"/>
    </source>
</evidence>
<dbReference type="InterPro" id="IPR032508">
    <property type="entry name" value="FecR_C"/>
</dbReference>
<comment type="caution">
    <text evidence="3">The sequence shown here is derived from an EMBL/GenBank/DDBJ whole genome shotgun (WGS) entry which is preliminary data.</text>
</comment>
<protein>
    <submittedName>
        <fullName evidence="3">FecR domain-containing protein</fullName>
    </submittedName>
</protein>
<accession>A0ABS8GR21</accession>
<dbReference type="PANTHER" id="PTHR30273">
    <property type="entry name" value="PERIPLASMIC SIGNAL SENSOR AND SIGMA FACTOR ACTIVATOR FECR-RELATED"/>
    <property type="match status" value="1"/>
</dbReference>
<sequence>MNSNILYKYFNQQASEEEIALVFEWIEENPEHKRKFIRLKAAYAMATSAEIDQIEIDRRRSEIKLPKKSFKPWRYAAILTLMIAAGTFWYHSDRNEEITQQPLVLEIQESQASIRLEEVSLIKSKEGTPLAQFSENQLTYLAQSASTPVTKQLIKVPYGKTLKVRLPDQTEVTLNAGSTLEFPSRFEGKTREVRLTGEAFFDVYKNKMQPFVVRSQNLHVEVLGTRFNIQAYPEDDSIRTALEEGSVKLFITETPDAHTLLSPGELATYSRKLQNLTKEQAHIAQQTAWVRGEMLLDNTPFSVILKKLERHFNLKATNHYAQLEKESFSGIVKLDLGIEEILQVLQLDTAFEYKLSNNHLTLSQPKTNP</sequence>
<keyword evidence="4" id="KW-1185">Reference proteome</keyword>
<dbReference type="EMBL" id="JAJGMW010000007">
    <property type="protein sequence ID" value="MCC4212415.1"/>
    <property type="molecule type" value="Genomic_DNA"/>
</dbReference>
<dbReference type="Gene3D" id="3.55.50.30">
    <property type="match status" value="1"/>
</dbReference>
<dbReference type="Gene3D" id="2.60.120.1440">
    <property type="match status" value="1"/>
</dbReference>
<evidence type="ECO:0000259" key="1">
    <source>
        <dbReference type="Pfam" id="PF04773"/>
    </source>
</evidence>
<dbReference type="Pfam" id="PF04773">
    <property type="entry name" value="FecR"/>
    <property type="match status" value="1"/>
</dbReference>
<reference evidence="3 4" key="1">
    <citation type="submission" date="2021-11" db="EMBL/GenBank/DDBJ databases">
        <title>Seasonal and diel survey of microbial diversity of the Tyrrhenian coast.</title>
        <authorList>
            <person name="Gattoni G."/>
            <person name="Corral P."/>
        </authorList>
    </citation>
    <scope>NUCLEOTIDE SEQUENCE [LARGE SCALE GENOMIC DNA]</scope>
    <source>
        <strain evidence="3 4">Mr9</strain>
    </source>
</reference>
<dbReference type="Proteomes" id="UP001197770">
    <property type="component" value="Unassembled WGS sequence"/>
</dbReference>
<dbReference type="PIRSF" id="PIRSF018266">
    <property type="entry name" value="FecR"/>
    <property type="match status" value="1"/>
</dbReference>
<feature type="domain" description="FecR protein" evidence="1">
    <location>
        <begin position="155"/>
        <end position="248"/>
    </location>
</feature>
<proteinExistence type="predicted"/>
<feature type="domain" description="Protein FecR C-terminal" evidence="2">
    <location>
        <begin position="294"/>
        <end position="361"/>
    </location>
</feature>
<dbReference type="PANTHER" id="PTHR30273:SF2">
    <property type="entry name" value="PROTEIN FECR"/>
    <property type="match status" value="1"/>
</dbReference>
<organism evidence="3 4">
    <name type="scientific">Leeuwenhoekiella parthenopeia</name>
    <dbReference type="NCBI Taxonomy" id="2890320"/>
    <lineage>
        <taxon>Bacteria</taxon>
        <taxon>Pseudomonadati</taxon>
        <taxon>Bacteroidota</taxon>
        <taxon>Flavobacteriia</taxon>
        <taxon>Flavobacteriales</taxon>
        <taxon>Flavobacteriaceae</taxon>
        <taxon>Leeuwenhoekiella</taxon>
    </lineage>
</organism>
<dbReference type="RefSeq" id="WP_228229507.1">
    <property type="nucleotide sequence ID" value="NZ_JAJGMW010000007.1"/>
</dbReference>
<dbReference type="Pfam" id="PF16344">
    <property type="entry name" value="FecR_C"/>
    <property type="match status" value="1"/>
</dbReference>
<dbReference type="InterPro" id="IPR006860">
    <property type="entry name" value="FecR"/>
</dbReference>
<gene>
    <name evidence="3" type="ORF">LLW17_06770</name>
</gene>
<evidence type="ECO:0000313" key="4">
    <source>
        <dbReference type="Proteomes" id="UP001197770"/>
    </source>
</evidence>
<dbReference type="InterPro" id="IPR012373">
    <property type="entry name" value="Ferrdict_sens_TM"/>
</dbReference>
<name>A0ABS8GR21_9FLAO</name>
<evidence type="ECO:0000259" key="2">
    <source>
        <dbReference type="Pfam" id="PF16344"/>
    </source>
</evidence>